<dbReference type="FunFam" id="2.20.28.10:FF:000001">
    <property type="entry name" value="Rubredoxin"/>
    <property type="match status" value="1"/>
</dbReference>
<evidence type="ECO:0000256" key="6">
    <source>
        <dbReference type="PIRNR" id="PIRNR000071"/>
    </source>
</evidence>
<dbReference type="CDD" id="cd00730">
    <property type="entry name" value="rubredoxin"/>
    <property type="match status" value="1"/>
</dbReference>
<gene>
    <name evidence="9" type="ORF">BH720_04740</name>
</gene>
<dbReference type="InterPro" id="IPR024934">
    <property type="entry name" value="Rubredoxin-like_dom"/>
</dbReference>
<dbReference type="EMBL" id="MJGC01000039">
    <property type="protein sequence ID" value="OEJ76319.1"/>
    <property type="molecule type" value="Genomic_DNA"/>
</dbReference>
<dbReference type="PANTHER" id="PTHR47627:SF1">
    <property type="entry name" value="RUBREDOXIN-1-RELATED"/>
    <property type="match status" value="1"/>
</dbReference>
<dbReference type="AlphaFoldDB" id="A0A1E5QNT7"/>
<keyword evidence="5 6" id="KW-0408">Iron</keyword>
<evidence type="ECO:0000256" key="3">
    <source>
        <dbReference type="ARBA" id="ARBA00022723"/>
    </source>
</evidence>
<dbReference type="OrthoDB" id="9802447at2"/>
<comment type="cofactor">
    <cofactor evidence="6 7">
        <name>Fe(3+)</name>
        <dbReference type="ChEBI" id="CHEBI:29034"/>
    </cofactor>
    <text evidence="6 7">Binds 1 Fe(3+) ion per subunit.</text>
</comment>
<feature type="binding site" evidence="7">
    <location>
        <position position="6"/>
    </location>
    <ligand>
        <name>Fe cation</name>
        <dbReference type="ChEBI" id="CHEBI:24875"/>
    </ligand>
</feature>
<evidence type="ECO:0000313" key="9">
    <source>
        <dbReference type="EMBL" id="OEJ76319.1"/>
    </source>
</evidence>
<dbReference type="NCBIfam" id="NF045768">
    <property type="entry name" value="RubredRD"/>
    <property type="match status" value="1"/>
</dbReference>
<dbReference type="Pfam" id="PF00301">
    <property type="entry name" value="Rubredoxin"/>
    <property type="match status" value="1"/>
</dbReference>
<feature type="binding site" evidence="7">
    <location>
        <position position="39"/>
    </location>
    <ligand>
        <name>Fe cation</name>
        <dbReference type="ChEBI" id="CHEBI:24875"/>
    </ligand>
</feature>
<keyword evidence="4 6" id="KW-0249">Electron transport</keyword>
<reference evidence="9" key="1">
    <citation type="submission" date="2016-09" db="EMBL/GenBank/DDBJ databases">
        <title>Draft genome of thermotolerant cyanobacterium Desertifilum sp. strain IPPAS B-1220.</title>
        <authorList>
            <person name="Sinetova M.A."/>
            <person name="Bolakhan K."/>
            <person name="Zayadan B.K."/>
            <person name="Mironov K.S."/>
            <person name="Ustinova V."/>
            <person name="Kupriyanova E.V."/>
            <person name="Sidorov R.A."/>
            <person name="Skrypnik A.N."/>
            <person name="Gogoleva N.E."/>
            <person name="Gogolev Y.V."/>
            <person name="Los D.A."/>
        </authorList>
    </citation>
    <scope>NUCLEOTIDE SEQUENCE [LARGE SCALE GENOMIC DNA]</scope>
    <source>
        <strain evidence="9">IPPAS B-1220</strain>
    </source>
</reference>
<dbReference type="GO" id="GO:0009055">
    <property type="term" value="F:electron transfer activity"/>
    <property type="evidence" value="ECO:0007669"/>
    <property type="project" value="InterPro"/>
</dbReference>
<evidence type="ECO:0000256" key="1">
    <source>
        <dbReference type="ARBA" id="ARBA00005337"/>
    </source>
</evidence>
<dbReference type="STRING" id="1781255.BH720_04740"/>
<keyword evidence="2 6" id="KW-0813">Transport</keyword>
<dbReference type="PROSITE" id="PS00202">
    <property type="entry name" value="RUBREDOXIN"/>
    <property type="match status" value="1"/>
</dbReference>
<sequence>MDSYTCTVCAYVYNPEDGDPDAEIDPGTDFDSLPEDWVCPVCGASKAEFEVVE</sequence>
<proteinExistence type="inferred from homology"/>
<evidence type="ECO:0000256" key="7">
    <source>
        <dbReference type="PIRSR" id="PIRSR000071-1"/>
    </source>
</evidence>
<evidence type="ECO:0000256" key="5">
    <source>
        <dbReference type="ARBA" id="ARBA00023004"/>
    </source>
</evidence>
<name>A0A1E5QNT7_9CYAN</name>
<dbReference type="PRINTS" id="PR00163">
    <property type="entry name" value="RUBREDOXIN"/>
</dbReference>
<dbReference type="InterPro" id="IPR018527">
    <property type="entry name" value="Rubredoxin_Fe_BS"/>
</dbReference>
<dbReference type="InterPro" id="IPR050526">
    <property type="entry name" value="Rubredoxin_ET"/>
</dbReference>
<protein>
    <recommendedName>
        <fullName evidence="6">Rubredoxin</fullName>
    </recommendedName>
</protein>
<feature type="binding site" evidence="7">
    <location>
        <position position="42"/>
    </location>
    <ligand>
        <name>Fe cation</name>
        <dbReference type="ChEBI" id="CHEBI:24875"/>
    </ligand>
</feature>
<feature type="domain" description="Rubredoxin-like" evidence="8">
    <location>
        <begin position="1"/>
        <end position="52"/>
    </location>
</feature>
<comment type="caution">
    <text evidence="9">The sequence shown here is derived from an EMBL/GenBank/DDBJ whole genome shotgun (WGS) entry which is preliminary data.</text>
</comment>
<dbReference type="GO" id="GO:0043448">
    <property type="term" value="P:alkane catabolic process"/>
    <property type="evidence" value="ECO:0007669"/>
    <property type="project" value="TreeGrafter"/>
</dbReference>
<comment type="similarity">
    <text evidence="1 6">Belongs to the rubredoxin family.</text>
</comment>
<keyword evidence="3 6" id="KW-0479">Metal-binding</keyword>
<dbReference type="Gene3D" id="2.20.28.10">
    <property type="match status" value="1"/>
</dbReference>
<dbReference type="SUPFAM" id="SSF57802">
    <property type="entry name" value="Rubredoxin-like"/>
    <property type="match status" value="1"/>
</dbReference>
<dbReference type="InterPro" id="IPR024935">
    <property type="entry name" value="Rubredoxin_dom"/>
</dbReference>
<feature type="binding site" evidence="7">
    <location>
        <position position="9"/>
    </location>
    <ligand>
        <name>Fe cation</name>
        <dbReference type="ChEBI" id="CHEBI:24875"/>
    </ligand>
</feature>
<accession>A0A1E5QNT7</accession>
<dbReference type="GO" id="GO:0005506">
    <property type="term" value="F:iron ion binding"/>
    <property type="evidence" value="ECO:0007669"/>
    <property type="project" value="InterPro"/>
</dbReference>
<dbReference type="PANTHER" id="PTHR47627">
    <property type="entry name" value="RUBREDOXIN"/>
    <property type="match status" value="1"/>
</dbReference>
<dbReference type="InterPro" id="IPR024922">
    <property type="entry name" value="Rubredoxin"/>
</dbReference>
<dbReference type="PIRSF" id="PIRSF000071">
    <property type="entry name" value="Rubredoxin"/>
    <property type="match status" value="1"/>
</dbReference>
<dbReference type="PROSITE" id="PS50903">
    <property type="entry name" value="RUBREDOXIN_LIKE"/>
    <property type="match status" value="1"/>
</dbReference>
<evidence type="ECO:0000259" key="8">
    <source>
        <dbReference type="PROSITE" id="PS50903"/>
    </source>
</evidence>
<evidence type="ECO:0000256" key="4">
    <source>
        <dbReference type="ARBA" id="ARBA00022982"/>
    </source>
</evidence>
<evidence type="ECO:0000256" key="2">
    <source>
        <dbReference type="ARBA" id="ARBA00022448"/>
    </source>
</evidence>
<organism evidence="9">
    <name type="scientific">Desertifilum tharense IPPAS B-1220</name>
    <dbReference type="NCBI Taxonomy" id="1781255"/>
    <lineage>
        <taxon>Bacteria</taxon>
        <taxon>Bacillati</taxon>
        <taxon>Cyanobacteriota</taxon>
        <taxon>Cyanophyceae</taxon>
        <taxon>Desertifilales</taxon>
        <taxon>Desertifilaceae</taxon>
        <taxon>Desertifilum</taxon>
    </lineage>
</organism>